<dbReference type="Proteomes" id="UP000037109">
    <property type="component" value="Unassembled WGS sequence"/>
</dbReference>
<sequence>MILETAALYLSVIMAIFLFAYAYGEGIKIANSDEEVYGGTFIFSVTAAFIFSALTYVFR</sequence>
<accession>A0A0M0GAS3</accession>
<keyword evidence="1" id="KW-0812">Transmembrane</keyword>
<name>A0A0M0GAS3_SPOGL</name>
<dbReference type="OrthoDB" id="2939462at2"/>
<feature type="transmembrane region" description="Helical" evidence="1">
    <location>
        <begin position="36"/>
        <end position="58"/>
    </location>
</feature>
<proteinExistence type="predicted"/>
<comment type="caution">
    <text evidence="2">The sequence shown here is derived from an EMBL/GenBank/DDBJ whole genome shotgun (WGS) entry which is preliminary data.</text>
</comment>
<reference evidence="3" key="1">
    <citation type="submission" date="2015-07" db="EMBL/GenBank/DDBJ databases">
        <title>Fjat-10036 dsm4.</title>
        <authorList>
            <person name="Liu B."/>
            <person name="Wang J."/>
            <person name="Zhu Y."/>
            <person name="Liu G."/>
            <person name="Chen Q."/>
            <person name="Chen Z."/>
            <person name="Lan J."/>
            <person name="Che J."/>
            <person name="Ge C."/>
            <person name="Shi H."/>
            <person name="Pan Z."/>
            <person name="Liu X."/>
        </authorList>
    </citation>
    <scope>NUCLEOTIDE SEQUENCE [LARGE SCALE GENOMIC DNA]</scope>
    <source>
        <strain evidence="3">DSM 4</strain>
    </source>
</reference>
<keyword evidence="1" id="KW-0472">Membrane</keyword>
<dbReference type="EMBL" id="LGUF01000007">
    <property type="protein sequence ID" value="KON86627.1"/>
    <property type="molecule type" value="Genomic_DNA"/>
</dbReference>
<keyword evidence="1" id="KW-1133">Transmembrane helix</keyword>
<protein>
    <submittedName>
        <fullName evidence="2">Uncharacterized protein</fullName>
    </submittedName>
</protein>
<feature type="transmembrane region" description="Helical" evidence="1">
    <location>
        <begin position="6"/>
        <end position="24"/>
    </location>
</feature>
<dbReference type="PATRIC" id="fig|1459.3.peg.1551"/>
<organism evidence="2 3">
    <name type="scientific">Sporosarcina globispora</name>
    <name type="common">Bacillus globisporus</name>
    <dbReference type="NCBI Taxonomy" id="1459"/>
    <lineage>
        <taxon>Bacteria</taxon>
        <taxon>Bacillati</taxon>
        <taxon>Bacillota</taxon>
        <taxon>Bacilli</taxon>
        <taxon>Bacillales</taxon>
        <taxon>Caryophanaceae</taxon>
        <taxon>Sporosarcina</taxon>
    </lineage>
</organism>
<keyword evidence="3" id="KW-1185">Reference proteome</keyword>
<evidence type="ECO:0000313" key="3">
    <source>
        <dbReference type="Proteomes" id="UP000037109"/>
    </source>
</evidence>
<evidence type="ECO:0000256" key="1">
    <source>
        <dbReference type="SAM" id="Phobius"/>
    </source>
</evidence>
<dbReference type="RefSeq" id="WP_053433996.1">
    <property type="nucleotide sequence ID" value="NZ_LGUF01000007.1"/>
</dbReference>
<gene>
    <name evidence="2" type="ORF">AF332_07225</name>
</gene>
<evidence type="ECO:0000313" key="2">
    <source>
        <dbReference type="EMBL" id="KON86627.1"/>
    </source>
</evidence>
<dbReference type="AlphaFoldDB" id="A0A0M0GAS3"/>